<dbReference type="SUPFAM" id="SSF50965">
    <property type="entry name" value="Galactose oxidase, central domain"/>
    <property type="match status" value="1"/>
</dbReference>
<dbReference type="Pfam" id="PF13414">
    <property type="entry name" value="TPR_11"/>
    <property type="match status" value="2"/>
</dbReference>
<dbReference type="PROSITE" id="PS50005">
    <property type="entry name" value="TPR"/>
    <property type="match status" value="4"/>
</dbReference>
<feature type="repeat" description="TPR" evidence="3">
    <location>
        <begin position="362"/>
        <end position="395"/>
    </location>
</feature>
<dbReference type="InterPro" id="IPR051685">
    <property type="entry name" value="Ycf3/AcsC/BcsC/TPR_MFPF"/>
</dbReference>
<accession>A0AAU9JYN2</accession>
<evidence type="ECO:0000256" key="1">
    <source>
        <dbReference type="ARBA" id="ARBA00022737"/>
    </source>
</evidence>
<dbReference type="InterPro" id="IPR015915">
    <property type="entry name" value="Kelch-typ_b-propeller"/>
</dbReference>
<evidence type="ECO:0000313" key="4">
    <source>
        <dbReference type="EMBL" id="CAG9328526.1"/>
    </source>
</evidence>
<keyword evidence="5" id="KW-1185">Reference proteome</keyword>
<dbReference type="InterPro" id="IPR011043">
    <property type="entry name" value="Gal_Oxase/kelch_b-propeller"/>
</dbReference>
<feature type="repeat" description="TPR" evidence="3">
    <location>
        <begin position="430"/>
        <end position="463"/>
    </location>
</feature>
<dbReference type="SUPFAM" id="SSF48452">
    <property type="entry name" value="TPR-like"/>
    <property type="match status" value="2"/>
</dbReference>
<evidence type="ECO:0000256" key="2">
    <source>
        <dbReference type="ARBA" id="ARBA00022803"/>
    </source>
</evidence>
<dbReference type="PANTHER" id="PTHR44943">
    <property type="entry name" value="CELLULOSE SYNTHASE OPERON PROTEIN C"/>
    <property type="match status" value="1"/>
</dbReference>
<evidence type="ECO:0000256" key="3">
    <source>
        <dbReference type="PROSITE-ProRule" id="PRU00339"/>
    </source>
</evidence>
<proteinExistence type="predicted"/>
<dbReference type="PROSITE" id="PS50293">
    <property type="entry name" value="TPR_REGION"/>
    <property type="match status" value="3"/>
</dbReference>
<dbReference type="InterPro" id="IPR019734">
    <property type="entry name" value="TPR_rpt"/>
</dbReference>
<name>A0AAU9JYN2_9CILI</name>
<dbReference type="Proteomes" id="UP001162131">
    <property type="component" value="Unassembled WGS sequence"/>
</dbReference>
<reference evidence="4" key="1">
    <citation type="submission" date="2021-09" db="EMBL/GenBank/DDBJ databases">
        <authorList>
            <consortium name="AG Swart"/>
            <person name="Singh M."/>
            <person name="Singh A."/>
            <person name="Seah K."/>
            <person name="Emmerich C."/>
        </authorList>
    </citation>
    <scope>NUCLEOTIDE SEQUENCE</scope>
    <source>
        <strain evidence="4">ATCC30299</strain>
    </source>
</reference>
<dbReference type="InterPro" id="IPR011990">
    <property type="entry name" value="TPR-like_helical_dom_sf"/>
</dbReference>
<protein>
    <recommendedName>
        <fullName evidence="6">Tetratricopeptide repeat protein</fullName>
    </recommendedName>
</protein>
<dbReference type="EMBL" id="CAJZBQ010000046">
    <property type="protein sequence ID" value="CAG9328526.1"/>
    <property type="molecule type" value="Genomic_DNA"/>
</dbReference>
<dbReference type="SMART" id="SM00028">
    <property type="entry name" value="TPR"/>
    <property type="match status" value="6"/>
</dbReference>
<dbReference type="AlphaFoldDB" id="A0AAU9JYN2"/>
<comment type="caution">
    <text evidence="4">The sequence shown here is derived from an EMBL/GenBank/DDBJ whole genome shotgun (WGS) entry which is preliminary data.</text>
</comment>
<sequence>MQAYLKAYQQKTSLYNIARDYEKDSINLIIYKTETETQEVKTLQTPKTLHSGTCITQLPNGKLFCFGDDYPYSGATVLIDVNGGVEVLPSGTPCRCSSCIYFNSSVYCFGRKTWNDCLTLSRRFDLNQNRWIQLTPMPKADCMCNSIIFNGNILISGYVTRNLLLYSIDIDSFSTIPCEFKREIKILINAERLYLIECPGSIYESEIGSYSNWRRIGKSRVGHFMQVYCSYNKGGIYISTIYGSDMQYYYFNLHQKITIDFAYYNEHVSLRRVGKKIEAIKWMNQNFKLGPYYLDEWNLKGGTLNILGENLEAIECCEEEIKSNPNNPDFYNEKGNVFYELKRYLEAIECYDKAIKLNPRNHNFYNNKGKAFCDLQKYLEAIECYDKAIKLDPSNIYLYNNKAKAFYNLKRYLEAIECYDKAIKLDPNDADFYWKKGYVLNELGSYPEAVESYNKAIKINSNIAKFHNDKGNTLFALERYQEAIQCYDEESNFSLKILCIFAAELEY</sequence>
<keyword evidence="2 3" id="KW-0802">TPR repeat</keyword>
<dbReference type="Gene3D" id="1.25.40.10">
    <property type="entry name" value="Tetratricopeptide repeat domain"/>
    <property type="match status" value="3"/>
</dbReference>
<feature type="repeat" description="TPR" evidence="3">
    <location>
        <begin position="396"/>
        <end position="429"/>
    </location>
</feature>
<gene>
    <name evidence="4" type="ORF">BSTOLATCC_MIC46523</name>
</gene>
<dbReference type="PANTHER" id="PTHR44943:SF4">
    <property type="entry name" value="TPR REPEAT-CONTAINING PROTEIN MJ0798"/>
    <property type="match status" value="1"/>
</dbReference>
<dbReference type="Gene3D" id="2.120.10.80">
    <property type="entry name" value="Kelch-type beta propeller"/>
    <property type="match status" value="1"/>
</dbReference>
<keyword evidence="1" id="KW-0677">Repeat</keyword>
<evidence type="ECO:0008006" key="6">
    <source>
        <dbReference type="Google" id="ProtNLM"/>
    </source>
</evidence>
<dbReference type="Pfam" id="PF00515">
    <property type="entry name" value="TPR_1"/>
    <property type="match status" value="1"/>
</dbReference>
<feature type="repeat" description="TPR" evidence="3">
    <location>
        <begin position="328"/>
        <end position="361"/>
    </location>
</feature>
<organism evidence="4 5">
    <name type="scientific">Blepharisma stoltei</name>
    <dbReference type="NCBI Taxonomy" id="1481888"/>
    <lineage>
        <taxon>Eukaryota</taxon>
        <taxon>Sar</taxon>
        <taxon>Alveolata</taxon>
        <taxon>Ciliophora</taxon>
        <taxon>Postciliodesmatophora</taxon>
        <taxon>Heterotrichea</taxon>
        <taxon>Heterotrichida</taxon>
        <taxon>Blepharismidae</taxon>
        <taxon>Blepharisma</taxon>
    </lineage>
</organism>
<evidence type="ECO:0000313" key="5">
    <source>
        <dbReference type="Proteomes" id="UP001162131"/>
    </source>
</evidence>